<evidence type="ECO:0000313" key="7">
    <source>
        <dbReference type="EMBL" id="SDI67270.1"/>
    </source>
</evidence>
<dbReference type="PANTHER" id="PTHR36985">
    <property type="entry name" value="TRANSLOCATION AND ASSEMBLY MODULE SUBUNIT TAMB"/>
    <property type="match status" value="1"/>
</dbReference>
<keyword evidence="4" id="KW-0472">Membrane</keyword>
<proteinExistence type="predicted"/>
<evidence type="ECO:0000313" key="8">
    <source>
        <dbReference type="Proteomes" id="UP000199093"/>
    </source>
</evidence>
<comment type="subcellular location">
    <subcellularLocation>
        <location evidence="1">Membrane</location>
        <topology evidence="1">Single-pass membrane protein</topology>
    </subcellularLocation>
</comment>
<dbReference type="EMBL" id="FNEJ01000008">
    <property type="protein sequence ID" value="SDI67270.1"/>
    <property type="molecule type" value="Genomic_DNA"/>
</dbReference>
<evidence type="ECO:0000256" key="4">
    <source>
        <dbReference type="ARBA" id="ARBA00023136"/>
    </source>
</evidence>
<feature type="signal peptide" evidence="5">
    <location>
        <begin position="1"/>
        <end position="22"/>
    </location>
</feature>
<reference evidence="7 8" key="1">
    <citation type="submission" date="2016-10" db="EMBL/GenBank/DDBJ databases">
        <authorList>
            <person name="de Groot N.N."/>
        </authorList>
    </citation>
    <scope>NUCLEOTIDE SEQUENCE [LARGE SCALE GENOMIC DNA]</scope>
    <source>
        <strain evidence="7 8">DSM 26424</strain>
    </source>
</reference>
<feature type="domain" description="Translocation and assembly module TamB C-terminal" evidence="6">
    <location>
        <begin position="1073"/>
        <end position="1419"/>
    </location>
</feature>
<sequence>MKRFLLLLLLPLLLLTAPPATAQDEEGGGFLERLIEDSLSGEGFQVSITGFQGALSSQASLERLTIADQTGVWLTLENAVLDWQRSALLRGRLEVNELSAERLVIDRLPQGEATPPSPEARGFSLPDLPVSVNIGRLAIERAELGAPILGEAVALSLEGSAQLAGGEGTVDLAVERLDGTPGSLRLAGSYANGSRQLSLDVALEEGEGGLISRLAGLPGAPALALTLQGEGVIDDFAADLQLATDGEDRFGGTITLQGSEENGHRFAADLTGDLRPLLPPGQTELLGATQSLQVQGLRGADGRLSLDVLELDTAQVRLSGQARIAADGWPELLQLDGQIAAQDGSPVQLVTEAGDTRLDRATLTLDFDAAQGDALVLDVIAEGLDRPDLTLERAALTGRGSIMRTEGTSSPGGVTLDLDLDVSGLDFADENLAGAAGDALAGSLAIDWQAGEPLYLRDLDLTGAGLALRGDVTVSGIEGDTLTVTPDLQLDAANISRFSGLAGRDLAGAVDVALSGDLQPLAGGFDLTADGTAQDLAVGIPQLDGLMRGAITLRAAVARDETGTVLRELVIDGQSVQLTAEATLQTDASTGRFDITLADLAQVQEGLSGPATLRGTLEETAARYAIDFTATGPGGSEAAGLLTAGKTEAGSITELGFDGTASAERLAAFAPLAGRDIAGAARFDGQARYTLDGGALLAEGRLDTEDLAVGIEAVDRIIGGTGLALVDLDRNAEGLLTLRRAEISTQGLEATATGSFGAPGSTLEFSATVADVGLDAPARLSGTLAEAETQYRLDFDGEGPGAANAQGLVTVEKLSDGSLGRVAFDGAAGVDRLAAYRPLTGQPLAGGVSFDGQASYNIPDGSLSAQGNLTTRDLAAGIAAVDRLIGGSGRAVVDVTRDAQGMLSIRQLEVQTPELTASASGSLGAAGTAITYDVALRDLGLFVPQLPGRTTAQGQLSSQGSGPWQVSGDLTAPGGTQARVSGSVAQSFGSADLGITGQVPLALANRLLEPNLIDGLARLDLRLNGPLALSSLSGTVTVNGGSVVLPGPALSLTGVDVTANLGGGQVRLDAGGALSSGGRVSASGTIGMTAPYTADLAVALDSLVLQDRRLYQAQAGGRLTVTGPLLTGPRVAGVVDIEQAEIRIPETGLGPGSRSFVLTHIQEPAAARETRARAGLLEQARARSGPAYVLPLDITIRAPSRIFIRGRGLDAELGGQLRLSGTSANIVPEGRFDLIRGRLDILGQRLTLDRAGLSLTGDFVPTLDVAATSEREGTTITVTITGEATSPEVDFSSDPPRPEEEVLALLLFGQDVQNISAFQALRLASAVNTLAGRGGSGIVDNLRMGFGLDDLDVTTDEDGNAGLRLGKYISDNVYTDVEVDSGGDSSVNLNIQISPSVKARGSVTSDGDTGVGVFFERDY</sequence>
<evidence type="ECO:0000259" key="6">
    <source>
        <dbReference type="Pfam" id="PF04357"/>
    </source>
</evidence>
<dbReference type="PANTHER" id="PTHR36985:SF1">
    <property type="entry name" value="TRANSLOCATION AND ASSEMBLY MODULE SUBUNIT TAMB"/>
    <property type="match status" value="1"/>
</dbReference>
<feature type="chain" id="PRO_5011638125" evidence="5">
    <location>
        <begin position="23"/>
        <end position="1419"/>
    </location>
</feature>
<keyword evidence="8" id="KW-1185">Reference proteome</keyword>
<keyword evidence="2" id="KW-0812">Transmembrane</keyword>
<dbReference type="GO" id="GO:0009306">
    <property type="term" value="P:protein secretion"/>
    <property type="evidence" value="ECO:0007669"/>
    <property type="project" value="InterPro"/>
</dbReference>
<keyword evidence="5" id="KW-0732">Signal</keyword>
<dbReference type="Pfam" id="PF04357">
    <property type="entry name" value="TamB"/>
    <property type="match status" value="1"/>
</dbReference>
<dbReference type="Proteomes" id="UP000199093">
    <property type="component" value="Unassembled WGS sequence"/>
</dbReference>
<evidence type="ECO:0000256" key="1">
    <source>
        <dbReference type="ARBA" id="ARBA00004167"/>
    </source>
</evidence>
<dbReference type="OrthoDB" id="7784409at2"/>
<gene>
    <name evidence="7" type="ORF">SAMN04487993_100848</name>
</gene>
<dbReference type="GO" id="GO:0005886">
    <property type="term" value="C:plasma membrane"/>
    <property type="evidence" value="ECO:0007669"/>
    <property type="project" value="InterPro"/>
</dbReference>
<dbReference type="InterPro" id="IPR007452">
    <property type="entry name" value="TamB_C"/>
</dbReference>
<dbReference type="RefSeq" id="WP_089846689.1">
    <property type="nucleotide sequence ID" value="NZ_FNEJ01000008.1"/>
</dbReference>
<evidence type="ECO:0000256" key="3">
    <source>
        <dbReference type="ARBA" id="ARBA00022989"/>
    </source>
</evidence>
<name>A0A1G8MIY5_9RHOB</name>
<evidence type="ECO:0000256" key="5">
    <source>
        <dbReference type="SAM" id="SignalP"/>
    </source>
</evidence>
<accession>A0A1G8MIY5</accession>
<keyword evidence="3" id="KW-1133">Transmembrane helix</keyword>
<evidence type="ECO:0000256" key="2">
    <source>
        <dbReference type="ARBA" id="ARBA00022692"/>
    </source>
</evidence>
<dbReference type="STRING" id="555512.SAMN04487993_100848"/>
<organism evidence="7 8">
    <name type="scientific">Salipiger marinus</name>
    <dbReference type="NCBI Taxonomy" id="555512"/>
    <lineage>
        <taxon>Bacteria</taxon>
        <taxon>Pseudomonadati</taxon>
        <taxon>Pseudomonadota</taxon>
        <taxon>Alphaproteobacteria</taxon>
        <taxon>Rhodobacterales</taxon>
        <taxon>Roseobacteraceae</taxon>
        <taxon>Salipiger</taxon>
    </lineage>
</organism>
<protein>
    <submittedName>
        <fullName evidence="7">Autotransporter secretion inner membrane protein TamB</fullName>
    </submittedName>
</protein>